<sequence length="55" mass="6128">MSWWSSKNDGGVAMMVNGDEVEQNDGDGAMIVMRRNKTMVLVVVSVFVESESLKY</sequence>
<comment type="caution">
    <text evidence="1">The sequence shown here is derived from an EMBL/GenBank/DDBJ whole genome shotgun (WGS) entry which is preliminary data.</text>
</comment>
<accession>A0A392RCJ0</accession>
<keyword evidence="2" id="KW-1185">Reference proteome</keyword>
<evidence type="ECO:0000313" key="2">
    <source>
        <dbReference type="Proteomes" id="UP000265520"/>
    </source>
</evidence>
<dbReference type="Proteomes" id="UP000265520">
    <property type="component" value="Unassembled WGS sequence"/>
</dbReference>
<dbReference type="AlphaFoldDB" id="A0A392RCJ0"/>
<name>A0A392RCJ0_9FABA</name>
<dbReference type="EMBL" id="LXQA010203255">
    <property type="protein sequence ID" value="MCI33295.1"/>
    <property type="molecule type" value="Genomic_DNA"/>
</dbReference>
<organism evidence="1 2">
    <name type="scientific">Trifolium medium</name>
    <dbReference type="NCBI Taxonomy" id="97028"/>
    <lineage>
        <taxon>Eukaryota</taxon>
        <taxon>Viridiplantae</taxon>
        <taxon>Streptophyta</taxon>
        <taxon>Embryophyta</taxon>
        <taxon>Tracheophyta</taxon>
        <taxon>Spermatophyta</taxon>
        <taxon>Magnoliopsida</taxon>
        <taxon>eudicotyledons</taxon>
        <taxon>Gunneridae</taxon>
        <taxon>Pentapetalae</taxon>
        <taxon>rosids</taxon>
        <taxon>fabids</taxon>
        <taxon>Fabales</taxon>
        <taxon>Fabaceae</taxon>
        <taxon>Papilionoideae</taxon>
        <taxon>50 kb inversion clade</taxon>
        <taxon>NPAAA clade</taxon>
        <taxon>Hologalegina</taxon>
        <taxon>IRL clade</taxon>
        <taxon>Trifolieae</taxon>
        <taxon>Trifolium</taxon>
    </lineage>
</organism>
<proteinExistence type="predicted"/>
<feature type="non-terminal residue" evidence="1">
    <location>
        <position position="55"/>
    </location>
</feature>
<evidence type="ECO:0000313" key="1">
    <source>
        <dbReference type="EMBL" id="MCI33295.1"/>
    </source>
</evidence>
<reference evidence="1 2" key="1">
    <citation type="journal article" date="2018" name="Front. Plant Sci.">
        <title>Red Clover (Trifolium pratense) and Zigzag Clover (T. medium) - A Picture of Genomic Similarities and Differences.</title>
        <authorList>
            <person name="Dluhosova J."/>
            <person name="Istvanek J."/>
            <person name="Nedelnik J."/>
            <person name="Repkova J."/>
        </authorList>
    </citation>
    <scope>NUCLEOTIDE SEQUENCE [LARGE SCALE GENOMIC DNA]</scope>
    <source>
        <strain evidence="2">cv. 10/8</strain>
        <tissue evidence="1">Leaf</tissue>
    </source>
</reference>
<protein>
    <submittedName>
        <fullName evidence="1">Uncharacterized protein</fullName>
    </submittedName>
</protein>